<dbReference type="Pfam" id="PF00271">
    <property type="entry name" value="Helicase_C"/>
    <property type="match status" value="1"/>
</dbReference>
<dbReference type="GO" id="GO:0009378">
    <property type="term" value="F:four-way junction helicase activity"/>
    <property type="evidence" value="ECO:0007669"/>
    <property type="project" value="TreeGrafter"/>
</dbReference>
<dbReference type="PROSITE" id="PS51192">
    <property type="entry name" value="HELICASE_ATP_BIND_1"/>
    <property type="match status" value="1"/>
</dbReference>
<proteinExistence type="inferred from homology"/>
<evidence type="ECO:0000256" key="6">
    <source>
        <dbReference type="ARBA" id="ARBA00034617"/>
    </source>
</evidence>
<dbReference type="AlphaFoldDB" id="A0A2R9SZ30"/>
<evidence type="ECO:0000256" key="4">
    <source>
        <dbReference type="ARBA" id="ARBA00023125"/>
    </source>
</evidence>
<dbReference type="GO" id="GO:0005694">
    <property type="term" value="C:chromosome"/>
    <property type="evidence" value="ECO:0007669"/>
    <property type="project" value="TreeGrafter"/>
</dbReference>
<dbReference type="RefSeq" id="WP_006208346.1">
    <property type="nucleotide sequence ID" value="NZ_ADHJ01000013.1"/>
</dbReference>
<organism evidence="10 11">
    <name type="scientific">Paenibacillus vortex V453</name>
    <dbReference type="NCBI Taxonomy" id="715225"/>
    <lineage>
        <taxon>Bacteria</taxon>
        <taxon>Bacillati</taxon>
        <taxon>Bacillota</taxon>
        <taxon>Bacilli</taxon>
        <taxon>Bacillales</taxon>
        <taxon>Paenibacillaceae</taxon>
        <taxon>Paenibacillus</taxon>
    </lineage>
</organism>
<dbReference type="PROSITE" id="PS51194">
    <property type="entry name" value="HELICASE_CTER"/>
    <property type="match status" value="1"/>
</dbReference>
<dbReference type="InterPro" id="IPR014001">
    <property type="entry name" value="Helicase_ATP-bd"/>
</dbReference>
<dbReference type="EMBL" id="ADHJ01000013">
    <property type="protein sequence ID" value="EFU42645.1"/>
    <property type="molecule type" value="Genomic_DNA"/>
</dbReference>
<dbReference type="InterPro" id="IPR027417">
    <property type="entry name" value="P-loop_NTPase"/>
</dbReference>
<keyword evidence="10" id="KW-0378">Hydrolase</keyword>
<dbReference type="SMART" id="SM00487">
    <property type="entry name" value="DEXDc"/>
    <property type="match status" value="1"/>
</dbReference>
<evidence type="ECO:0000256" key="5">
    <source>
        <dbReference type="ARBA" id="ARBA00023235"/>
    </source>
</evidence>
<comment type="catalytic activity">
    <reaction evidence="6">
        <text>Couples ATP hydrolysis with the unwinding of duplex DNA by translocating in the 3'-5' direction.</text>
        <dbReference type="EC" id="5.6.2.4"/>
    </reaction>
</comment>
<evidence type="ECO:0000313" key="11">
    <source>
        <dbReference type="Proteomes" id="UP000003094"/>
    </source>
</evidence>
<dbReference type="GO" id="GO:0000724">
    <property type="term" value="P:double-strand break repair via homologous recombination"/>
    <property type="evidence" value="ECO:0007669"/>
    <property type="project" value="TreeGrafter"/>
</dbReference>
<evidence type="ECO:0000259" key="9">
    <source>
        <dbReference type="PROSITE" id="PS51194"/>
    </source>
</evidence>
<evidence type="ECO:0000259" key="8">
    <source>
        <dbReference type="PROSITE" id="PS51192"/>
    </source>
</evidence>
<keyword evidence="2" id="KW-0547">Nucleotide-binding</keyword>
<dbReference type="GO" id="GO:0003677">
    <property type="term" value="F:DNA binding"/>
    <property type="evidence" value="ECO:0007669"/>
    <property type="project" value="UniProtKB-KW"/>
</dbReference>
<dbReference type="EC" id="5.6.2.4" evidence="7"/>
<evidence type="ECO:0000256" key="2">
    <source>
        <dbReference type="ARBA" id="ARBA00022741"/>
    </source>
</evidence>
<comment type="caution">
    <text evidence="10">The sequence shown here is derived from an EMBL/GenBank/DDBJ whole genome shotgun (WGS) entry which is preliminary data.</text>
</comment>
<dbReference type="InterPro" id="IPR011545">
    <property type="entry name" value="DEAD/DEAH_box_helicase_dom"/>
</dbReference>
<name>A0A2R9SZ30_9BACL</name>
<dbReference type="PANTHER" id="PTHR13710">
    <property type="entry name" value="DNA HELICASE RECQ FAMILY MEMBER"/>
    <property type="match status" value="1"/>
</dbReference>
<dbReference type="GO" id="GO:0043138">
    <property type="term" value="F:3'-5' DNA helicase activity"/>
    <property type="evidence" value="ECO:0007669"/>
    <property type="project" value="UniProtKB-EC"/>
</dbReference>
<dbReference type="KEGG" id="pvo:PVOR_07310"/>
<dbReference type="NCBIfam" id="NF041063">
    <property type="entry name" value="DpdF"/>
    <property type="match status" value="1"/>
</dbReference>
<keyword evidence="4" id="KW-0238">DNA-binding</keyword>
<reference evidence="10 11" key="1">
    <citation type="journal article" date="2010" name="BMC Genomics">
        <title>Genome sequence of the pattern forming Paenibacillus vortex bacterium reveals potential for thriving in complex environments.</title>
        <authorList>
            <person name="Sirota-Madi A."/>
            <person name="Olender T."/>
            <person name="Helman Y."/>
            <person name="Ingham C."/>
            <person name="Brainis I."/>
            <person name="Roth D."/>
            <person name="Hagi E."/>
            <person name="Brodsky L."/>
            <person name="Leshkowitz D."/>
            <person name="Galatenko V."/>
            <person name="Nikolaev V."/>
            <person name="Mugasimangalam R.C."/>
            <person name="Bransburg-Zabary S."/>
            <person name="Gutnick D.L."/>
            <person name="Lancet D."/>
            <person name="Ben-Jacob E."/>
        </authorList>
    </citation>
    <scope>NUCLEOTIDE SEQUENCE [LARGE SCALE GENOMIC DNA]</scope>
    <source>
        <strain evidence="10 11">V453</strain>
    </source>
</reference>
<accession>A0A2R9SZ30</accession>
<dbReference type="PANTHER" id="PTHR13710:SF105">
    <property type="entry name" value="ATP-DEPENDENT DNA HELICASE Q1"/>
    <property type="match status" value="1"/>
</dbReference>
<dbReference type="SUPFAM" id="SSF52540">
    <property type="entry name" value="P-loop containing nucleoside triphosphate hydrolases"/>
    <property type="match status" value="1"/>
</dbReference>
<dbReference type="Proteomes" id="UP000003094">
    <property type="component" value="Unassembled WGS sequence"/>
</dbReference>
<evidence type="ECO:0000313" key="10">
    <source>
        <dbReference type="EMBL" id="EFU42645.1"/>
    </source>
</evidence>
<protein>
    <recommendedName>
        <fullName evidence="7">DNA 3'-5' helicase</fullName>
        <ecNumber evidence="7">5.6.2.4</ecNumber>
    </recommendedName>
</protein>
<evidence type="ECO:0000256" key="7">
    <source>
        <dbReference type="ARBA" id="ARBA00034808"/>
    </source>
</evidence>
<dbReference type="Gene3D" id="3.40.50.300">
    <property type="entry name" value="P-loop containing nucleotide triphosphate hydrolases"/>
    <property type="match status" value="2"/>
</dbReference>
<comment type="similarity">
    <text evidence="1">Belongs to the helicase family. RecQ subfamily.</text>
</comment>
<keyword evidence="10" id="KW-0347">Helicase</keyword>
<keyword evidence="5" id="KW-0413">Isomerase</keyword>
<feature type="domain" description="Helicase C-terminal" evidence="9">
    <location>
        <begin position="359"/>
        <end position="520"/>
    </location>
</feature>
<evidence type="ECO:0000256" key="3">
    <source>
        <dbReference type="ARBA" id="ARBA00022840"/>
    </source>
</evidence>
<keyword evidence="11" id="KW-1185">Reference proteome</keyword>
<dbReference type="GO" id="GO:0005737">
    <property type="term" value="C:cytoplasm"/>
    <property type="evidence" value="ECO:0007669"/>
    <property type="project" value="TreeGrafter"/>
</dbReference>
<evidence type="ECO:0000256" key="1">
    <source>
        <dbReference type="ARBA" id="ARBA00005446"/>
    </source>
</evidence>
<dbReference type="Pfam" id="PF00270">
    <property type="entry name" value="DEAD"/>
    <property type="match status" value="1"/>
</dbReference>
<sequence>MNEFDELQEWILNENLIFKPSNPFISRFVEAIQSGAIGMDLAALIRGVLRYESERSGGERIFLRVPRRANWPNELMYKLVGIVILDEVRDSYLLCAETWLPNWLPQADKEGPERPLFALKPRNQMKEVEGDPFLKEVNRLNYRCNAQRAAVRTVLTSPQDATILLNLPTGTGKSLCGQLPALLFSRQEGVTVVVVPTVALALDQERALMPLINRPSAYFSSSSRQRENKEIQESIMNGTQRIVFASPESVLESLDYSLQIAAERGYFKMLVIDEAHIVSGWGEGFRPAFQELAGWRKMMLRHSVTPFRTLLLSATVTEDCLETLQILFGSPVQLKMFSSVTLRPEPAYWMRKCSSRTEKINKMLEAIRSLPRPLIVYTTEVKDAEEIYSAILADGYKRIRVFHGNTGQDDREAIIQLWSKRQLDIIVATSAFGLGVDQAEVRAVIHVCIPESIDRFYQEVGRGGRDGKACLSLLIYDEEDVSRGRRMSAAQLIGVEKGRLRWDRMFARKQQLPGQIDTFLFPIGKRSKRINGRNDYNEQWNLRILTMMSRMGIIEFDWGVRGQISDSNDNITRVVRILKHHHQEESFWNEVEKYRRSSRGNDREEFDLINRLLKGEECVSDVLKDLYSINDHSEGIYTKNSVVAVPACGGCPACRRTNKLPRGVPGTSYPLQWPAENTTTELLEKYLDPVRHQLLLFREAKGSMQNAYSMREKQNMFRTIQWFLHQGIRHIVADSKWIQWIKEHEALSQRHIFFTSSLGEHSRRARVKWQIPTLVINEQPEDSVNVFRWMEHPTTKENPVIFIVSSTMANPIRPETLLQNTSNIRFYQYEVFKQEVGI</sequence>
<dbReference type="SMART" id="SM00490">
    <property type="entry name" value="HELICc"/>
    <property type="match status" value="1"/>
</dbReference>
<feature type="domain" description="Helicase ATP-binding" evidence="8">
    <location>
        <begin position="154"/>
        <end position="334"/>
    </location>
</feature>
<dbReference type="InterPro" id="IPR001650">
    <property type="entry name" value="Helicase_C-like"/>
</dbReference>
<keyword evidence="3" id="KW-0067">ATP-binding</keyword>
<dbReference type="GO" id="GO:0005524">
    <property type="term" value="F:ATP binding"/>
    <property type="evidence" value="ECO:0007669"/>
    <property type="project" value="UniProtKB-KW"/>
</dbReference>
<gene>
    <name evidence="10" type="ORF">PVOR_07310</name>
</gene>